<reference evidence="1" key="1">
    <citation type="submission" date="2022-11" db="EMBL/GenBank/DDBJ databases">
        <authorList>
            <person name="Hyden B.L."/>
            <person name="Feng K."/>
            <person name="Yates T."/>
            <person name="Jawdy S."/>
            <person name="Smart L.B."/>
            <person name="Muchero W."/>
        </authorList>
    </citation>
    <scope>NUCLEOTIDE SEQUENCE</scope>
    <source>
        <tissue evidence="1">Shoot tip</tissue>
    </source>
</reference>
<reference evidence="1" key="2">
    <citation type="journal article" date="2023" name="Int. J. Mol. Sci.">
        <title>De Novo Assembly and Annotation of 11 Diverse Shrub Willow (Salix) Genomes Reveals Novel Gene Organization in Sex-Linked Regions.</title>
        <authorList>
            <person name="Hyden B."/>
            <person name="Feng K."/>
            <person name="Yates T.B."/>
            <person name="Jawdy S."/>
            <person name="Cereghino C."/>
            <person name="Smart L.B."/>
            <person name="Muchero W."/>
        </authorList>
    </citation>
    <scope>NUCLEOTIDE SEQUENCE [LARGE SCALE GENOMIC DNA]</scope>
    <source>
        <tissue evidence="1">Shoot tip</tissue>
    </source>
</reference>
<dbReference type="InterPro" id="IPR024489">
    <property type="entry name" value="Organ_specific_prot"/>
</dbReference>
<dbReference type="PANTHER" id="PTHR33731:SF17">
    <property type="entry name" value="ORGAN-SPECIFIC PROTEIN P4-LIKE"/>
    <property type="match status" value="1"/>
</dbReference>
<keyword evidence="2" id="KW-1185">Reference proteome</keyword>
<evidence type="ECO:0000313" key="2">
    <source>
        <dbReference type="Proteomes" id="UP001151529"/>
    </source>
</evidence>
<dbReference type="Pfam" id="PF10950">
    <property type="entry name" value="Organ_specific"/>
    <property type="match status" value="1"/>
</dbReference>
<protein>
    <submittedName>
        <fullName evidence="1">PROTEIN putative-RELATED</fullName>
    </submittedName>
</protein>
<dbReference type="OrthoDB" id="1734141at2759"/>
<evidence type="ECO:0000313" key="1">
    <source>
        <dbReference type="EMBL" id="KAJ6707865.1"/>
    </source>
</evidence>
<accession>A0A9Q0TBQ6</accession>
<name>A0A9Q0TBQ6_SALVM</name>
<proteinExistence type="predicted"/>
<sequence length="135" mass="15787">MEEISQGLRSLSTIQSRSSKIKAKRMKSFLAVLVLFSFLSFVELSDARKEPREHYWKSMMKDEPMPEAIKELFVEDPAGAGEMNHFVKDFDTRHSAIIYHSHAEKDRLKERRSTNARDHDGRRTISGINYYHRSL</sequence>
<dbReference type="PANTHER" id="PTHR33731">
    <property type="entry name" value="PROTEIN, PUTATIVE-RELATED"/>
    <property type="match status" value="1"/>
</dbReference>
<comment type="caution">
    <text evidence="1">The sequence shown here is derived from an EMBL/GenBank/DDBJ whole genome shotgun (WGS) entry which is preliminary data.</text>
</comment>
<organism evidence="1 2">
    <name type="scientific">Salix viminalis</name>
    <name type="common">Common osier</name>
    <name type="synonym">Basket willow</name>
    <dbReference type="NCBI Taxonomy" id="40686"/>
    <lineage>
        <taxon>Eukaryota</taxon>
        <taxon>Viridiplantae</taxon>
        <taxon>Streptophyta</taxon>
        <taxon>Embryophyta</taxon>
        <taxon>Tracheophyta</taxon>
        <taxon>Spermatophyta</taxon>
        <taxon>Magnoliopsida</taxon>
        <taxon>eudicotyledons</taxon>
        <taxon>Gunneridae</taxon>
        <taxon>Pentapetalae</taxon>
        <taxon>rosids</taxon>
        <taxon>fabids</taxon>
        <taxon>Malpighiales</taxon>
        <taxon>Salicaceae</taxon>
        <taxon>Saliceae</taxon>
        <taxon>Salix</taxon>
    </lineage>
</organism>
<gene>
    <name evidence="1" type="ORF">OIU85_028163</name>
</gene>
<dbReference type="EMBL" id="JAPFFL010000008">
    <property type="protein sequence ID" value="KAJ6707865.1"/>
    <property type="molecule type" value="Genomic_DNA"/>
</dbReference>
<dbReference type="Proteomes" id="UP001151529">
    <property type="component" value="Chromosome 4"/>
</dbReference>
<dbReference type="AlphaFoldDB" id="A0A9Q0TBQ6"/>